<sequence length="196" mass="21940">MEGPGARQREEDPLEPLLGPEITVAAGDCTCHEEEELVKGGKIVNWRPRKGCLARNVSDGESHQSRFSGCPCYESDTTHSDSSGPPIKCIGDFDDFQSDLENWELDDEACVVSFPELKIDSQYEEEDWDKELEDAECNPYDAEDIDYGSLQENCLLASCTWQEESLYNPRCHHAAPLSLSSPNRMPEVGQFDDADD</sequence>
<proteinExistence type="predicted"/>
<dbReference type="PANTHER" id="PTHR36461:SF1">
    <property type="entry name" value="COORDINATOR OF PRMT5 AND DIFFERENTIATION STIMULATOR"/>
    <property type="match status" value="1"/>
</dbReference>
<organism evidence="2 3">
    <name type="scientific">Mauremys mutica</name>
    <name type="common">yellowpond turtle</name>
    <dbReference type="NCBI Taxonomy" id="74926"/>
    <lineage>
        <taxon>Eukaryota</taxon>
        <taxon>Metazoa</taxon>
        <taxon>Chordata</taxon>
        <taxon>Craniata</taxon>
        <taxon>Vertebrata</taxon>
        <taxon>Euteleostomi</taxon>
        <taxon>Archelosauria</taxon>
        <taxon>Testudinata</taxon>
        <taxon>Testudines</taxon>
        <taxon>Cryptodira</taxon>
        <taxon>Durocryptodira</taxon>
        <taxon>Testudinoidea</taxon>
        <taxon>Geoemydidae</taxon>
        <taxon>Geoemydinae</taxon>
        <taxon>Mauremys</taxon>
    </lineage>
</organism>
<accession>A0A9D4B639</accession>
<dbReference type="GO" id="GO:0005634">
    <property type="term" value="C:nucleus"/>
    <property type="evidence" value="ECO:0007669"/>
    <property type="project" value="InterPro"/>
</dbReference>
<name>A0A9D4B639_9SAUR</name>
<dbReference type="EMBL" id="JAHDVG010000466">
    <property type="protein sequence ID" value="KAH1182743.1"/>
    <property type="molecule type" value="Genomic_DNA"/>
</dbReference>
<reference evidence="2" key="1">
    <citation type="submission" date="2021-09" db="EMBL/GenBank/DDBJ databases">
        <title>The genome of Mauremys mutica provides insights into the evolution of semi-aquatic lifestyle.</title>
        <authorList>
            <person name="Gong S."/>
            <person name="Gao Y."/>
        </authorList>
    </citation>
    <scope>NUCLEOTIDE SEQUENCE</scope>
    <source>
        <strain evidence="2">MM-2020</strain>
        <tissue evidence="2">Muscle</tissue>
    </source>
</reference>
<dbReference type="Proteomes" id="UP000827986">
    <property type="component" value="Unassembled WGS sequence"/>
</dbReference>
<protein>
    <recommendedName>
        <fullName evidence="4">Coordinator of PRMT5 and differentiation stimulator</fullName>
    </recommendedName>
</protein>
<gene>
    <name evidence="2" type="ORF">KIL84_004235</name>
</gene>
<evidence type="ECO:0000313" key="2">
    <source>
        <dbReference type="EMBL" id="KAH1182743.1"/>
    </source>
</evidence>
<evidence type="ECO:0008006" key="4">
    <source>
        <dbReference type="Google" id="ProtNLM"/>
    </source>
</evidence>
<evidence type="ECO:0000256" key="1">
    <source>
        <dbReference type="SAM" id="MobiDB-lite"/>
    </source>
</evidence>
<dbReference type="InterPro" id="IPR029289">
    <property type="entry name" value="COPR5"/>
</dbReference>
<keyword evidence="3" id="KW-1185">Reference proteome</keyword>
<comment type="caution">
    <text evidence="2">The sequence shown here is derived from an EMBL/GenBank/DDBJ whole genome shotgun (WGS) entry which is preliminary data.</text>
</comment>
<evidence type="ECO:0000313" key="3">
    <source>
        <dbReference type="Proteomes" id="UP000827986"/>
    </source>
</evidence>
<dbReference type="PANTHER" id="PTHR36461">
    <property type="entry name" value="COORDINATOR OF PRMT5 AND DIFFERENTIATION STIMULATOR"/>
    <property type="match status" value="1"/>
</dbReference>
<feature type="region of interest" description="Disordered" evidence="1">
    <location>
        <begin position="174"/>
        <end position="196"/>
    </location>
</feature>
<dbReference type="Pfam" id="PF15340">
    <property type="entry name" value="COPR5"/>
    <property type="match status" value="1"/>
</dbReference>
<dbReference type="GO" id="GO:0042393">
    <property type="term" value="F:histone binding"/>
    <property type="evidence" value="ECO:0007669"/>
    <property type="project" value="InterPro"/>
</dbReference>
<dbReference type="AlphaFoldDB" id="A0A9D4B639"/>